<evidence type="ECO:0000313" key="2">
    <source>
        <dbReference type="Proteomes" id="UP000828390"/>
    </source>
</evidence>
<dbReference type="EMBL" id="JAIWYP010000010">
    <property type="protein sequence ID" value="KAH3752962.1"/>
    <property type="molecule type" value="Genomic_DNA"/>
</dbReference>
<name>A0A9D4DRW2_DREPO</name>
<evidence type="ECO:0000313" key="1">
    <source>
        <dbReference type="EMBL" id="KAH3752962.1"/>
    </source>
</evidence>
<sequence>MKKETYEKIFSDTFQDALHDFTKNPIHNIFGKSPISYIADFCESDEFFKEHIRVVFSELTDFPCTMVVCDDRETLYTKFHSMRLSEQIDNLVEEMKKKETPHPDEMNNFVQVFLLSMVQCLLENMSKS</sequence>
<proteinExistence type="predicted"/>
<reference evidence="1" key="1">
    <citation type="journal article" date="2019" name="bioRxiv">
        <title>The Genome of the Zebra Mussel, Dreissena polymorpha: A Resource for Invasive Species Research.</title>
        <authorList>
            <person name="McCartney M.A."/>
            <person name="Auch B."/>
            <person name="Kono T."/>
            <person name="Mallez S."/>
            <person name="Zhang Y."/>
            <person name="Obille A."/>
            <person name="Becker A."/>
            <person name="Abrahante J.E."/>
            <person name="Garbe J."/>
            <person name="Badalamenti J.P."/>
            <person name="Herman A."/>
            <person name="Mangelson H."/>
            <person name="Liachko I."/>
            <person name="Sullivan S."/>
            <person name="Sone E.D."/>
            <person name="Koren S."/>
            <person name="Silverstein K.A.T."/>
            <person name="Beckman K.B."/>
            <person name="Gohl D.M."/>
        </authorList>
    </citation>
    <scope>NUCLEOTIDE SEQUENCE</scope>
    <source>
        <strain evidence="1">Duluth1</strain>
        <tissue evidence="1">Whole animal</tissue>
    </source>
</reference>
<organism evidence="1 2">
    <name type="scientific">Dreissena polymorpha</name>
    <name type="common">Zebra mussel</name>
    <name type="synonym">Mytilus polymorpha</name>
    <dbReference type="NCBI Taxonomy" id="45954"/>
    <lineage>
        <taxon>Eukaryota</taxon>
        <taxon>Metazoa</taxon>
        <taxon>Spiralia</taxon>
        <taxon>Lophotrochozoa</taxon>
        <taxon>Mollusca</taxon>
        <taxon>Bivalvia</taxon>
        <taxon>Autobranchia</taxon>
        <taxon>Heteroconchia</taxon>
        <taxon>Euheterodonta</taxon>
        <taxon>Imparidentia</taxon>
        <taxon>Neoheterodontei</taxon>
        <taxon>Myida</taxon>
        <taxon>Dreissenoidea</taxon>
        <taxon>Dreissenidae</taxon>
        <taxon>Dreissena</taxon>
    </lineage>
</organism>
<dbReference type="AlphaFoldDB" id="A0A9D4DRW2"/>
<dbReference type="Proteomes" id="UP000828390">
    <property type="component" value="Unassembled WGS sequence"/>
</dbReference>
<reference evidence="1" key="2">
    <citation type="submission" date="2020-11" db="EMBL/GenBank/DDBJ databases">
        <authorList>
            <person name="McCartney M.A."/>
            <person name="Auch B."/>
            <person name="Kono T."/>
            <person name="Mallez S."/>
            <person name="Becker A."/>
            <person name="Gohl D.M."/>
            <person name="Silverstein K.A.T."/>
            <person name="Koren S."/>
            <person name="Bechman K.B."/>
            <person name="Herman A."/>
            <person name="Abrahante J.E."/>
            <person name="Garbe J."/>
        </authorList>
    </citation>
    <scope>NUCLEOTIDE SEQUENCE</scope>
    <source>
        <strain evidence="1">Duluth1</strain>
        <tissue evidence="1">Whole animal</tissue>
    </source>
</reference>
<keyword evidence="2" id="KW-1185">Reference proteome</keyword>
<accession>A0A9D4DRW2</accession>
<protein>
    <submittedName>
        <fullName evidence="1">Uncharacterized protein</fullName>
    </submittedName>
</protein>
<comment type="caution">
    <text evidence="1">The sequence shown here is derived from an EMBL/GenBank/DDBJ whole genome shotgun (WGS) entry which is preliminary data.</text>
</comment>
<gene>
    <name evidence="1" type="ORF">DPMN_187589</name>
</gene>